<dbReference type="InterPro" id="IPR019381">
    <property type="entry name" value="PACS1/2_C"/>
</dbReference>
<comment type="caution">
    <text evidence="6">The sequence shown here is derived from an EMBL/GenBank/DDBJ whole genome shotgun (WGS) entry which is preliminary data.</text>
</comment>
<evidence type="ECO:0000256" key="2">
    <source>
        <dbReference type="ARBA" id="ARBA00022553"/>
    </source>
</evidence>
<dbReference type="Pfam" id="PF25332">
    <property type="entry name" value="C2_PACS_N"/>
    <property type="match status" value="1"/>
</dbReference>
<feature type="region of interest" description="Disordered" evidence="3">
    <location>
        <begin position="173"/>
        <end position="233"/>
    </location>
</feature>
<dbReference type="Pfam" id="PF10254">
    <property type="entry name" value="Pacs-1"/>
    <property type="match status" value="1"/>
</dbReference>
<accession>A0AA36CDV3</accession>
<evidence type="ECO:0000259" key="4">
    <source>
        <dbReference type="Pfam" id="PF10254"/>
    </source>
</evidence>
<feature type="domain" description="Phosphofurin acidic cluster sorting protein 1/2 C-terminal" evidence="4">
    <location>
        <begin position="451"/>
        <end position="803"/>
    </location>
</feature>
<evidence type="ECO:0000256" key="1">
    <source>
        <dbReference type="ARBA" id="ARBA00008590"/>
    </source>
</evidence>
<comment type="similarity">
    <text evidence="1">Belongs to the PACS family.</text>
</comment>
<feature type="region of interest" description="Disordered" evidence="3">
    <location>
        <begin position="284"/>
        <end position="393"/>
    </location>
</feature>
<feature type="compositionally biased region" description="Acidic residues" evidence="3">
    <location>
        <begin position="190"/>
        <end position="206"/>
    </location>
</feature>
<evidence type="ECO:0000313" key="6">
    <source>
        <dbReference type="EMBL" id="CAJ0567186.1"/>
    </source>
</evidence>
<evidence type="ECO:0000256" key="3">
    <source>
        <dbReference type="SAM" id="MobiDB-lite"/>
    </source>
</evidence>
<feature type="region of interest" description="Disordered" evidence="3">
    <location>
        <begin position="637"/>
        <end position="700"/>
    </location>
</feature>
<sequence length="810" mass="89688">MDRARKSNGVVSMRLFANWDIDKTGNDIVQRVANFSVNRLQLRTLAPELQSIVITARLQGHKRNLRSNEIALPARTGQLDLPLDISFAIQYPHFLKRKINVLQILIQRRRRYKNRPIPGGFKTLAIGLVNLTQLLQQGQLHEILLWNSDDLQKENTANVQSIGRLNFSVCATQPLDSDTGPPKGKPLGELSEDSDSETDDEAEAPADSDHHDAPSTANPPGKRMGGDRRKFAHRKNLKQRIVSLLKKFKVPEEEETNFPPSTSASVARAPTAKELEALFEELDDLSDSGPEGMLGDDISIDSIPRPNLQPYFSRERIPALASIDDEKCSDSENEENEWSSGEREGRKETTTSYVDNDTPRRPQKPNKTVQPTLSDAKIGPSASRTTISHSLTAGSIATTTTPLARDSKTQRNASFGDHILSPETPFIRDFGECVWLFHPSDLPLQLPSAVRAVPCTTVQNVRAVLGQLVQKLHNFCNSNSNSPPLTWIGVLGGDRLISFVLRSYVELVAHRSSTPFLASIRFALVPPPHSLCGRLISGIDSVLDALCHDVWERSAEMSPAEIQRLNAQLDAWAKNLTAGCIHLPIGEALLQMPEKEGQSIDSTRLFVPFLAEVRVGQNDPEDLPETVSSPRDIDKELQPASTSSAFVSGSPPASPQNRHETQEMQVEYWTDPHQQEPGSHAPGHAPVAQTPPKKEGKGSLKSTFRTLLVTRTCAQPLLALTFVKEKRKEKMLQKLGMKNRQKSEAENPPVQVTNVSRLLCSGAQKHSQLAVCVDGQTFPSVRFFQTSSQWPTHIRTLPVSIISSLPNFYK</sequence>
<feature type="compositionally biased region" description="Polar residues" evidence="3">
    <location>
        <begin position="382"/>
        <end position="393"/>
    </location>
</feature>
<dbReference type="EMBL" id="CATQJA010001419">
    <property type="protein sequence ID" value="CAJ0567186.1"/>
    <property type="molecule type" value="Genomic_DNA"/>
</dbReference>
<feature type="compositionally biased region" description="Basic and acidic residues" evidence="3">
    <location>
        <begin position="340"/>
        <end position="349"/>
    </location>
</feature>
<dbReference type="InterPro" id="IPR057541">
    <property type="entry name" value="PACS1/2_N"/>
</dbReference>
<organism evidence="6 7">
    <name type="scientific">Mesorhabditis spiculigera</name>
    <dbReference type="NCBI Taxonomy" id="96644"/>
    <lineage>
        <taxon>Eukaryota</taxon>
        <taxon>Metazoa</taxon>
        <taxon>Ecdysozoa</taxon>
        <taxon>Nematoda</taxon>
        <taxon>Chromadorea</taxon>
        <taxon>Rhabditida</taxon>
        <taxon>Rhabditina</taxon>
        <taxon>Rhabditomorpha</taxon>
        <taxon>Rhabditoidea</taxon>
        <taxon>Rhabditidae</taxon>
        <taxon>Mesorhabditinae</taxon>
        <taxon>Mesorhabditis</taxon>
    </lineage>
</organism>
<name>A0AA36CDV3_9BILA</name>
<dbReference type="Proteomes" id="UP001177023">
    <property type="component" value="Unassembled WGS sequence"/>
</dbReference>
<proteinExistence type="inferred from homology"/>
<dbReference type="AlphaFoldDB" id="A0AA36CDV3"/>
<evidence type="ECO:0000259" key="5">
    <source>
        <dbReference type="Pfam" id="PF25332"/>
    </source>
</evidence>
<keyword evidence="2" id="KW-0597">Phosphoprotein</keyword>
<gene>
    <name evidence="6" type="ORF">MSPICULIGERA_LOCUS5747</name>
</gene>
<dbReference type="PANTHER" id="PTHR13280">
    <property type="entry name" value="PHOSPHOFURIN ACIDIC CLUSTER SORTING PROTEIN"/>
    <property type="match status" value="1"/>
</dbReference>
<dbReference type="PANTHER" id="PTHR13280:SF17">
    <property type="entry name" value="KRUEPPEL TARGET AT 95D, ISOFORM A"/>
    <property type="match status" value="1"/>
</dbReference>
<feature type="domain" description="Phosphofurin acidic cluster sorting protein 1/2 N-terminal C2" evidence="5">
    <location>
        <begin position="11"/>
        <end position="176"/>
    </location>
</feature>
<keyword evidence="7" id="KW-1185">Reference proteome</keyword>
<evidence type="ECO:0008006" key="8">
    <source>
        <dbReference type="Google" id="ProtNLM"/>
    </source>
</evidence>
<evidence type="ECO:0000313" key="7">
    <source>
        <dbReference type="Proteomes" id="UP001177023"/>
    </source>
</evidence>
<reference evidence="6" key="1">
    <citation type="submission" date="2023-06" db="EMBL/GenBank/DDBJ databases">
        <authorList>
            <person name="Delattre M."/>
        </authorList>
    </citation>
    <scope>NUCLEOTIDE SEQUENCE</scope>
    <source>
        <strain evidence="6">AF72</strain>
    </source>
</reference>
<feature type="non-terminal residue" evidence="6">
    <location>
        <position position="1"/>
    </location>
</feature>
<dbReference type="GO" id="GO:0072659">
    <property type="term" value="P:protein localization to plasma membrane"/>
    <property type="evidence" value="ECO:0007669"/>
    <property type="project" value="TreeGrafter"/>
</dbReference>
<protein>
    <recommendedName>
        <fullName evidence="8">Phosphofurin acidic cluster sorting protein 2</fullName>
    </recommendedName>
</protein>